<dbReference type="Proteomes" id="UP000231823">
    <property type="component" value="Chromosome"/>
</dbReference>
<evidence type="ECO:0000313" key="3">
    <source>
        <dbReference type="Proteomes" id="UP000231823"/>
    </source>
</evidence>
<proteinExistence type="predicted"/>
<keyword evidence="1" id="KW-0732">Signal</keyword>
<dbReference type="AlphaFoldDB" id="A0A2K8SD04"/>
<dbReference type="OrthoDB" id="401283at2"/>
<gene>
    <name evidence="2" type="ORF">SFLOR_v1c02900</name>
</gene>
<dbReference type="RefSeq" id="WP_100916334.1">
    <property type="nucleotide sequence ID" value="NZ_CP025057.1"/>
</dbReference>
<evidence type="ECO:0000313" key="2">
    <source>
        <dbReference type="EMBL" id="AUB31347.1"/>
    </source>
</evidence>
<dbReference type="KEGG" id="sfz:SFLOR_v1c02900"/>
<sequence>MKKLLSVLATIGVVSSFATSAVACGTKSEIKKPDKPEEPKNNIAQIIRRFEQDVTKIWTEHYEKEIASNLITVEDGETNYKFLNKENIQKFSKPENKDKLTTEEKKQFTNDVEKLFKTELLKKKLNDLKKVNEYKIILDEIDSVFEHVELVFNDNFEINSGEIVPGSYIGNVIVDYKVVTQYKGLKDVEKFKQSETLKYT</sequence>
<dbReference type="PROSITE" id="PS51257">
    <property type="entry name" value="PROKAR_LIPOPROTEIN"/>
    <property type="match status" value="1"/>
</dbReference>
<organism evidence="2 3">
    <name type="scientific">Spiroplasma floricola 23-6</name>
    <dbReference type="NCBI Taxonomy" id="1336749"/>
    <lineage>
        <taxon>Bacteria</taxon>
        <taxon>Bacillati</taxon>
        <taxon>Mycoplasmatota</taxon>
        <taxon>Mollicutes</taxon>
        <taxon>Entomoplasmatales</taxon>
        <taxon>Spiroplasmataceae</taxon>
        <taxon>Spiroplasma</taxon>
    </lineage>
</organism>
<accession>A0A2K8SD04</accession>
<name>A0A2K8SD04_9MOLU</name>
<keyword evidence="3" id="KW-1185">Reference proteome</keyword>
<dbReference type="NCBIfam" id="NF038029">
    <property type="entry name" value="LP_plasma"/>
    <property type="match status" value="1"/>
</dbReference>
<evidence type="ECO:0000256" key="1">
    <source>
        <dbReference type="SAM" id="SignalP"/>
    </source>
</evidence>
<dbReference type="InterPro" id="IPR054816">
    <property type="entry name" value="Lipoprotein_mollicutes-type_CS"/>
</dbReference>
<evidence type="ECO:0008006" key="4">
    <source>
        <dbReference type="Google" id="ProtNLM"/>
    </source>
</evidence>
<protein>
    <recommendedName>
        <fullName evidence="4">Lipoprotein</fullName>
    </recommendedName>
</protein>
<feature type="chain" id="PRO_5014933834" description="Lipoprotein" evidence="1">
    <location>
        <begin position="21"/>
        <end position="200"/>
    </location>
</feature>
<reference evidence="2 3" key="1">
    <citation type="submission" date="2017-12" db="EMBL/GenBank/DDBJ databases">
        <title>Complete genome sequence of Spiroplasma floricola 23-6 (ATCC 29989).</title>
        <authorList>
            <person name="Tsai Y.-M."/>
            <person name="Wu P.-S."/>
            <person name="Lo W.-S."/>
            <person name="Kuo C.-H."/>
        </authorList>
    </citation>
    <scope>NUCLEOTIDE SEQUENCE [LARGE SCALE GENOMIC DNA]</scope>
    <source>
        <strain evidence="2 3">23-6</strain>
    </source>
</reference>
<dbReference type="EMBL" id="CP025057">
    <property type="protein sequence ID" value="AUB31347.1"/>
    <property type="molecule type" value="Genomic_DNA"/>
</dbReference>
<feature type="signal peptide" evidence="1">
    <location>
        <begin position="1"/>
        <end position="20"/>
    </location>
</feature>